<accession>A0AAV1TV64</accession>
<dbReference type="EMBL" id="CAKLBY020000097">
    <property type="protein sequence ID" value="CAK7926236.1"/>
    <property type="molecule type" value="Genomic_DNA"/>
</dbReference>
<reference evidence="1" key="1">
    <citation type="submission" date="2024-01" db="EMBL/GenBank/DDBJ databases">
        <authorList>
            <person name="Webb A."/>
        </authorList>
    </citation>
    <scope>NUCLEOTIDE SEQUENCE</scope>
    <source>
        <strain evidence="1">Pm1</strain>
    </source>
</reference>
<name>A0AAV1TV64_9STRA</name>
<protein>
    <submittedName>
        <fullName evidence="1">Uncharacterized protein</fullName>
    </submittedName>
</protein>
<evidence type="ECO:0000313" key="2">
    <source>
        <dbReference type="Proteomes" id="UP001162060"/>
    </source>
</evidence>
<evidence type="ECO:0000313" key="1">
    <source>
        <dbReference type="EMBL" id="CAK7926236.1"/>
    </source>
</evidence>
<comment type="caution">
    <text evidence="1">The sequence shown here is derived from an EMBL/GenBank/DDBJ whole genome shotgun (WGS) entry which is preliminary data.</text>
</comment>
<proteinExistence type="predicted"/>
<dbReference type="Proteomes" id="UP001162060">
    <property type="component" value="Unassembled WGS sequence"/>
</dbReference>
<sequence length="46" mass="5103">MREATRGIELPLVSVLMLTPLKEPGAEMSCAALLKWNLLGYHHPKS</sequence>
<gene>
    <name evidence="1" type="ORF">PM001_LOCUS11386</name>
</gene>
<organism evidence="1 2">
    <name type="scientific">Peronospora matthiolae</name>
    <dbReference type="NCBI Taxonomy" id="2874970"/>
    <lineage>
        <taxon>Eukaryota</taxon>
        <taxon>Sar</taxon>
        <taxon>Stramenopiles</taxon>
        <taxon>Oomycota</taxon>
        <taxon>Peronosporomycetes</taxon>
        <taxon>Peronosporales</taxon>
        <taxon>Peronosporaceae</taxon>
        <taxon>Peronospora</taxon>
    </lineage>
</organism>
<dbReference type="AlphaFoldDB" id="A0AAV1TV64"/>